<dbReference type="AlphaFoldDB" id="A0AAV5VZE3"/>
<sequence length="204" mass="23592">MRNLFLLFLLQLHVDGKQFRFPQGYFNTKYLQPFEAIYLNLMAQSNMENGGITIEELEELSEARERISWEEYLAPSTVWPPTVPSESSTVDQVKEKSGHEETFSKREHDSPMEDNPFEEISTRAPPGSWSRGGWAPPPARAGTRYQNQVPQPRHPPVKPRKLANEPLTHDQIVKRRRWVEEARSATVPRSITVTQNAPRARKMR</sequence>
<accession>A0AAV5VZE3</accession>
<feature type="region of interest" description="Disordered" evidence="1">
    <location>
        <begin position="79"/>
        <end position="169"/>
    </location>
</feature>
<name>A0AAV5VZE3_9BILA</name>
<feature type="signal peptide" evidence="2">
    <location>
        <begin position="1"/>
        <end position="16"/>
    </location>
</feature>
<feature type="compositionally biased region" description="Polar residues" evidence="1">
    <location>
        <begin position="187"/>
        <end position="197"/>
    </location>
</feature>
<proteinExistence type="predicted"/>
<evidence type="ECO:0000256" key="2">
    <source>
        <dbReference type="SAM" id="SignalP"/>
    </source>
</evidence>
<feature type="non-terminal residue" evidence="3">
    <location>
        <position position="204"/>
    </location>
</feature>
<feature type="chain" id="PRO_5043887758" evidence="2">
    <location>
        <begin position="17"/>
        <end position="204"/>
    </location>
</feature>
<organism evidence="3 4">
    <name type="scientific">Pristionchus fissidentatus</name>
    <dbReference type="NCBI Taxonomy" id="1538716"/>
    <lineage>
        <taxon>Eukaryota</taxon>
        <taxon>Metazoa</taxon>
        <taxon>Ecdysozoa</taxon>
        <taxon>Nematoda</taxon>
        <taxon>Chromadorea</taxon>
        <taxon>Rhabditida</taxon>
        <taxon>Rhabditina</taxon>
        <taxon>Diplogasteromorpha</taxon>
        <taxon>Diplogasteroidea</taxon>
        <taxon>Neodiplogasteridae</taxon>
        <taxon>Pristionchus</taxon>
    </lineage>
</organism>
<evidence type="ECO:0000256" key="1">
    <source>
        <dbReference type="SAM" id="MobiDB-lite"/>
    </source>
</evidence>
<reference evidence="3" key="1">
    <citation type="submission" date="2023-10" db="EMBL/GenBank/DDBJ databases">
        <title>Genome assembly of Pristionchus species.</title>
        <authorList>
            <person name="Yoshida K."/>
            <person name="Sommer R.J."/>
        </authorList>
    </citation>
    <scope>NUCLEOTIDE SEQUENCE</scope>
    <source>
        <strain evidence="3">RS5133</strain>
    </source>
</reference>
<evidence type="ECO:0000313" key="3">
    <source>
        <dbReference type="EMBL" id="GMT24935.1"/>
    </source>
</evidence>
<keyword evidence="2" id="KW-0732">Signal</keyword>
<evidence type="ECO:0000313" key="4">
    <source>
        <dbReference type="Proteomes" id="UP001432322"/>
    </source>
</evidence>
<dbReference type="EMBL" id="BTSY01000004">
    <property type="protein sequence ID" value="GMT24935.1"/>
    <property type="molecule type" value="Genomic_DNA"/>
</dbReference>
<keyword evidence="4" id="KW-1185">Reference proteome</keyword>
<dbReference type="Proteomes" id="UP001432322">
    <property type="component" value="Unassembled WGS sequence"/>
</dbReference>
<comment type="caution">
    <text evidence="3">The sequence shown here is derived from an EMBL/GenBank/DDBJ whole genome shotgun (WGS) entry which is preliminary data.</text>
</comment>
<feature type="compositionally biased region" description="Basic and acidic residues" evidence="1">
    <location>
        <begin position="92"/>
        <end position="111"/>
    </location>
</feature>
<gene>
    <name evidence="3" type="ORF">PFISCL1PPCAC_16232</name>
</gene>
<feature type="region of interest" description="Disordered" evidence="1">
    <location>
        <begin position="181"/>
        <end position="204"/>
    </location>
</feature>
<protein>
    <submittedName>
        <fullName evidence="3">Uncharacterized protein</fullName>
    </submittedName>
</protein>